<evidence type="ECO:0000256" key="1">
    <source>
        <dbReference type="SAM" id="MobiDB-lite"/>
    </source>
</evidence>
<dbReference type="AlphaFoldDB" id="A0A5C4MKR1"/>
<sequence length="65" mass="7390">MVHRQLVPRRLLDQPAARASPPRLEQVEAQRLSRFVGLAGFHVGVLAGPLVGKKRMRRDSLRHAW</sequence>
<reference evidence="2 3" key="1">
    <citation type="submission" date="2019-05" db="EMBL/GenBank/DDBJ databases">
        <title>Mumia sp. nov., isolated from the intestinal contents of plateau pika (Ochotona curzoniae) in the Qinghai-Tibet plateau of China.</title>
        <authorList>
            <person name="Tian Z."/>
        </authorList>
    </citation>
    <scope>NUCLEOTIDE SEQUENCE [LARGE SCALE GENOMIC DNA]</scope>
    <source>
        <strain evidence="3">527</strain>
    </source>
</reference>
<dbReference type="EMBL" id="VDFR01000100">
    <property type="protein sequence ID" value="TNC41847.1"/>
    <property type="molecule type" value="Genomic_DNA"/>
</dbReference>
<dbReference type="RefSeq" id="WP_139106578.1">
    <property type="nucleotide sequence ID" value="NZ_VDFR01000100.1"/>
</dbReference>
<evidence type="ECO:0000313" key="2">
    <source>
        <dbReference type="EMBL" id="TNC41847.1"/>
    </source>
</evidence>
<name>A0A5C4MKR1_9ACTN</name>
<accession>A0A5C4MKR1</accession>
<evidence type="ECO:0000313" key="3">
    <source>
        <dbReference type="Proteomes" id="UP000306740"/>
    </source>
</evidence>
<dbReference type="Proteomes" id="UP000306740">
    <property type="component" value="Unassembled WGS sequence"/>
</dbReference>
<organism evidence="2 3">
    <name type="scientific">Mumia zhuanghuii</name>
    <dbReference type="NCBI Taxonomy" id="2585211"/>
    <lineage>
        <taxon>Bacteria</taxon>
        <taxon>Bacillati</taxon>
        <taxon>Actinomycetota</taxon>
        <taxon>Actinomycetes</taxon>
        <taxon>Propionibacteriales</taxon>
        <taxon>Nocardioidaceae</taxon>
        <taxon>Mumia</taxon>
    </lineage>
</organism>
<comment type="caution">
    <text evidence="2">The sequence shown here is derived from an EMBL/GenBank/DDBJ whole genome shotgun (WGS) entry which is preliminary data.</text>
</comment>
<protein>
    <submittedName>
        <fullName evidence="2">Uncharacterized protein</fullName>
    </submittedName>
</protein>
<proteinExistence type="predicted"/>
<feature type="region of interest" description="Disordered" evidence="1">
    <location>
        <begin position="1"/>
        <end position="24"/>
    </location>
</feature>
<gene>
    <name evidence="2" type="ORF">FHE65_21705</name>
</gene>